<accession>I0KCV4</accession>
<evidence type="ECO:0000313" key="4">
    <source>
        <dbReference type="Proteomes" id="UP000011058"/>
    </source>
</evidence>
<name>I0KCV4_9BACT</name>
<evidence type="ECO:0000256" key="2">
    <source>
        <dbReference type="SAM" id="MobiDB-lite"/>
    </source>
</evidence>
<dbReference type="AlphaFoldDB" id="I0KCV4"/>
<dbReference type="KEGG" id="fae:FAES_3954"/>
<dbReference type="EMBL" id="HE796683">
    <property type="protein sequence ID" value="CCH01957.1"/>
    <property type="molecule type" value="Genomic_DNA"/>
</dbReference>
<dbReference type="HOGENOM" id="CLU_1068524_0_0_10"/>
<feature type="region of interest" description="Disordered" evidence="2">
    <location>
        <begin position="117"/>
        <end position="140"/>
    </location>
</feature>
<gene>
    <name evidence="3" type="ORF">FAES_3954</name>
</gene>
<evidence type="ECO:0000256" key="1">
    <source>
        <dbReference type="SAM" id="Coils"/>
    </source>
</evidence>
<feature type="coiled-coil region" evidence="1">
    <location>
        <begin position="227"/>
        <end position="254"/>
    </location>
</feature>
<organism evidence="3 4">
    <name type="scientific">Fibrella aestuarina BUZ 2</name>
    <dbReference type="NCBI Taxonomy" id="1166018"/>
    <lineage>
        <taxon>Bacteria</taxon>
        <taxon>Pseudomonadati</taxon>
        <taxon>Bacteroidota</taxon>
        <taxon>Cytophagia</taxon>
        <taxon>Cytophagales</taxon>
        <taxon>Spirosomataceae</taxon>
        <taxon>Fibrella</taxon>
    </lineage>
</organism>
<dbReference type="RefSeq" id="WP_015333056.1">
    <property type="nucleotide sequence ID" value="NC_020054.1"/>
</dbReference>
<keyword evidence="1" id="KW-0175">Coiled coil</keyword>
<proteinExistence type="predicted"/>
<sequence>MAPETTKQYKKALKELAGLVPATGSIQVDDAQFCKKHDLKPSFFLALRDLDCLVLVPGTTPGNRYRRTDKILKITPEEVSNQMRASGRKVNLIDNDVASITAHFNNTRSQWVATQTETYPPPAKPVEAAEPAPVEPDPAEPDPVEIEPVDQPIANNDEAVTDPIPDEESAMWDKLDALIEAAANAYLPEAPSPEVLALTLARQIVGEFPSDPNAQLKLFRAIGHHLRSDMNQRADALEEQASQYLKLAEQWRQLSRTVTF</sequence>
<reference evidence="3 4" key="1">
    <citation type="journal article" date="2012" name="J. Bacteriol.">
        <title>Genome Sequence of Fibrella aestuarina BUZ 2T, a Filamentous Marine Bacterium.</title>
        <authorList>
            <person name="Filippini M."/>
            <person name="Qi W."/>
            <person name="Blom J."/>
            <person name="Goesmann A."/>
            <person name="Smits T.H."/>
            <person name="Bagheri H.C."/>
        </authorList>
    </citation>
    <scope>NUCLEOTIDE SEQUENCE [LARGE SCALE GENOMIC DNA]</scope>
    <source>
        <strain evidence="4">BUZ 2T</strain>
    </source>
</reference>
<dbReference type="OrthoDB" id="10010112at2"/>
<protein>
    <submittedName>
        <fullName evidence="3">Uncharacterized protein</fullName>
    </submittedName>
</protein>
<dbReference type="Proteomes" id="UP000011058">
    <property type="component" value="Chromosome"/>
</dbReference>
<evidence type="ECO:0000313" key="3">
    <source>
        <dbReference type="EMBL" id="CCH01957.1"/>
    </source>
</evidence>
<keyword evidence="4" id="KW-1185">Reference proteome</keyword>
<dbReference type="STRING" id="1166018.FAES_3954"/>